<evidence type="ECO:0000313" key="2">
    <source>
        <dbReference type="Proteomes" id="UP000656732"/>
    </source>
</evidence>
<organism evidence="1 2">
    <name type="scientific">Streptomyces pilosus</name>
    <dbReference type="NCBI Taxonomy" id="28893"/>
    <lineage>
        <taxon>Bacteria</taxon>
        <taxon>Bacillati</taxon>
        <taxon>Actinomycetota</taxon>
        <taxon>Actinomycetes</taxon>
        <taxon>Kitasatosporales</taxon>
        <taxon>Streptomycetaceae</taxon>
        <taxon>Streptomyces</taxon>
    </lineage>
</organism>
<comment type="caution">
    <text evidence="1">The sequence shown here is derived from an EMBL/GenBank/DDBJ whole genome shotgun (WGS) entry which is preliminary data.</text>
</comment>
<name>A0A918F3M6_9ACTN</name>
<accession>A0A918F3M6</accession>
<dbReference type="RefSeq" id="WP_189561231.1">
    <property type="nucleotide sequence ID" value="NZ_BMTU01000017.1"/>
</dbReference>
<dbReference type="AlphaFoldDB" id="A0A918F3M6"/>
<dbReference type="EMBL" id="BMTU01000017">
    <property type="protein sequence ID" value="GGR04422.1"/>
    <property type="molecule type" value="Genomic_DNA"/>
</dbReference>
<dbReference type="Proteomes" id="UP000656732">
    <property type="component" value="Unassembled WGS sequence"/>
</dbReference>
<reference evidence="1" key="2">
    <citation type="submission" date="2020-09" db="EMBL/GenBank/DDBJ databases">
        <authorList>
            <person name="Sun Q."/>
            <person name="Ohkuma M."/>
        </authorList>
    </citation>
    <scope>NUCLEOTIDE SEQUENCE</scope>
    <source>
        <strain evidence="1">JCM 4403</strain>
    </source>
</reference>
<reference evidence="1" key="1">
    <citation type="journal article" date="2014" name="Int. J. Syst. Evol. Microbiol.">
        <title>Complete genome sequence of Corynebacterium casei LMG S-19264T (=DSM 44701T), isolated from a smear-ripened cheese.</title>
        <authorList>
            <consortium name="US DOE Joint Genome Institute (JGI-PGF)"/>
            <person name="Walter F."/>
            <person name="Albersmeier A."/>
            <person name="Kalinowski J."/>
            <person name="Ruckert C."/>
        </authorList>
    </citation>
    <scope>NUCLEOTIDE SEQUENCE</scope>
    <source>
        <strain evidence="1">JCM 4403</strain>
    </source>
</reference>
<proteinExistence type="predicted"/>
<evidence type="ECO:0000313" key="1">
    <source>
        <dbReference type="EMBL" id="GGR04422.1"/>
    </source>
</evidence>
<protein>
    <submittedName>
        <fullName evidence="1">Uncharacterized protein</fullName>
    </submittedName>
</protein>
<sequence>MVLPDLHARLLADVLSVGSPHPLVITGGYAVVRARELLARPGRDLDVATGNPVPTRPATGETRGVDVLKEVFLRPVASGSYDSVRAEEDVTGTRPVPLAERGPARDVLDVFAASRRRTSAVPSCVPPAAP</sequence>
<gene>
    <name evidence="1" type="ORF">GCM10010280_60490</name>
</gene>
<keyword evidence="2" id="KW-1185">Reference proteome</keyword>